<dbReference type="InterPro" id="IPR001482">
    <property type="entry name" value="T2SS/T4SS_dom"/>
</dbReference>
<dbReference type="GO" id="GO:0005524">
    <property type="term" value="F:ATP binding"/>
    <property type="evidence" value="ECO:0007669"/>
    <property type="project" value="UniProtKB-KW"/>
</dbReference>
<feature type="domain" description="Bacterial type II secretion system protein E" evidence="5">
    <location>
        <begin position="605"/>
        <end position="619"/>
    </location>
</feature>
<protein>
    <submittedName>
        <fullName evidence="6">Type IV pilus assembly protein PilB</fullName>
    </submittedName>
</protein>
<dbReference type="FunFam" id="3.30.300.160:FF:000002">
    <property type="entry name" value="Type II secretion system protein E"/>
    <property type="match status" value="1"/>
</dbReference>
<evidence type="ECO:0000256" key="4">
    <source>
        <dbReference type="SAM" id="Coils"/>
    </source>
</evidence>
<comment type="caution">
    <text evidence="6">The sequence shown here is derived from an EMBL/GenBank/DDBJ whole genome shotgun (WGS) entry which is preliminary data.</text>
</comment>
<feature type="coiled-coil region" evidence="4">
    <location>
        <begin position="360"/>
        <end position="387"/>
    </location>
</feature>
<dbReference type="GO" id="GO:0016887">
    <property type="term" value="F:ATP hydrolysis activity"/>
    <property type="evidence" value="ECO:0007669"/>
    <property type="project" value="TreeGrafter"/>
</dbReference>
<dbReference type="AlphaFoldDB" id="A0AB36TEP1"/>
<dbReference type="RefSeq" id="WP_003515767.1">
    <property type="nucleotide sequence ID" value="NZ_CP013828.1"/>
</dbReference>
<dbReference type="Gene3D" id="3.30.300.160">
    <property type="entry name" value="Type II secretion system, protein E, N-terminal domain"/>
    <property type="match status" value="2"/>
</dbReference>
<dbReference type="Proteomes" id="UP000223596">
    <property type="component" value="Unassembled WGS sequence"/>
</dbReference>
<dbReference type="InterPro" id="IPR027417">
    <property type="entry name" value="P-loop_NTPase"/>
</dbReference>
<evidence type="ECO:0000256" key="1">
    <source>
        <dbReference type="ARBA" id="ARBA00006611"/>
    </source>
</evidence>
<dbReference type="FunFam" id="3.40.50.300:FF:000398">
    <property type="entry name" value="Type IV pilus assembly ATPase PilB"/>
    <property type="match status" value="1"/>
</dbReference>
<dbReference type="PROSITE" id="PS00662">
    <property type="entry name" value="T2SP_E"/>
    <property type="match status" value="1"/>
</dbReference>
<dbReference type="GeneID" id="35805840"/>
<dbReference type="Gene3D" id="3.30.450.90">
    <property type="match status" value="1"/>
</dbReference>
<dbReference type="InterPro" id="IPR037257">
    <property type="entry name" value="T2SS_E_N_sf"/>
</dbReference>
<accession>A0AB36TEP1</accession>
<dbReference type="InterPro" id="IPR007831">
    <property type="entry name" value="T2SS_GspE_N"/>
</dbReference>
<dbReference type="PANTHER" id="PTHR30258">
    <property type="entry name" value="TYPE II SECRETION SYSTEM PROTEIN GSPE-RELATED"/>
    <property type="match status" value="1"/>
</dbReference>
<sequence length="787" mass="88347">MLGVDTRGIDEILLEMGVLKIVDLKKAWDIQRESNKNIEDVLLELGLVSQKDIMHANAVKMGIPFVDLSTYQISDSSVPLLITRNIANRYKVIPIEKENGVLTVAMSDPTDIFCIDDIRLATALEIKPVLADVKEIERLIVEYFGEEKKPQESKLKAENEEQNKKEELLKMEEELLGREIYNNIKADVETREPEFDLASKGFDQNTYNESGIFKDKIGNILVRAGVITQDQLENALSIQKKSGGLIGQILVKQGYIDRRSLYEFLQKQMGVEYVDIEGIEIDEDIIGLVSPNLAKTHKVIPIEKVDGNLKVAMSDPMNIFSIDDLRLTTGLEIIPCLADEEQISAQLEKYYGKASRKTSAKEIEQKVADLDEEIKKVNEKIAVEITQTEDEDTTIDISDLENAPIVKMVNIIFQKAVATRASDIHIEPQEDCVLIRFRIDGQLVEIMRYDRKILSSIVARIKIISGLNIAEKRIPQDGRIGIKIDDREYDMRVSVLPTMFGEKVVIRIADKEGFNVSKKELGFFEDDLEKFDQIISSPYGIILVTGPTGSGKSTTLYTALRELCKPNVNILTVEDPVESTIKGINQVQVNVKAGLTFATALRAFLRQDPDIIMVGEIRDSETAEIAIRAAITGHLVFSTLHTNDAASSVTRMIDMGIEPFLLSSALVGLIAQRLVRRLCPHCKEAFQPDKNEREILGLKDDEEVTIYRAKGCDECNNTGYKGRIAVYEILTVNREIKELISKNVSSDVIKDAAIKMGMKTLRMNCTRLVKEGITTIDEMLRIAYSID</sequence>
<dbReference type="SMART" id="SM00382">
    <property type="entry name" value="AAA"/>
    <property type="match status" value="1"/>
</dbReference>
<dbReference type="SUPFAM" id="SSF160246">
    <property type="entry name" value="EspE N-terminal domain-like"/>
    <property type="match status" value="2"/>
</dbReference>
<name>A0AB36TEP1_ACETH</name>
<proteinExistence type="inferred from homology"/>
<comment type="similarity">
    <text evidence="1">Belongs to the GSP E family.</text>
</comment>
<evidence type="ECO:0000259" key="5">
    <source>
        <dbReference type="PROSITE" id="PS00662"/>
    </source>
</evidence>
<dbReference type="Gene3D" id="3.40.50.300">
    <property type="entry name" value="P-loop containing nucleotide triphosphate hydrolases"/>
    <property type="match status" value="1"/>
</dbReference>
<dbReference type="GO" id="GO:0005886">
    <property type="term" value="C:plasma membrane"/>
    <property type="evidence" value="ECO:0007669"/>
    <property type="project" value="TreeGrafter"/>
</dbReference>
<dbReference type="InterPro" id="IPR003593">
    <property type="entry name" value="AAA+_ATPase"/>
</dbReference>
<reference evidence="6 7" key="1">
    <citation type="submission" date="2017-09" db="EMBL/GenBank/DDBJ databases">
        <title>Evaluation of Pacific Biosciences Sequencing Technology to Finishing C. thermocellum Genome Sequences.</title>
        <authorList>
            <person name="Brown S."/>
        </authorList>
    </citation>
    <scope>NUCLEOTIDE SEQUENCE [LARGE SCALE GENOMIC DNA]</scope>
    <source>
        <strain evidence="6 7">AD2</strain>
    </source>
</reference>
<dbReference type="CDD" id="cd01129">
    <property type="entry name" value="PulE-GspE-like"/>
    <property type="match status" value="1"/>
</dbReference>
<organism evidence="6 7">
    <name type="scientific">Acetivibrio thermocellus AD2</name>
    <dbReference type="NCBI Taxonomy" id="1138384"/>
    <lineage>
        <taxon>Bacteria</taxon>
        <taxon>Bacillati</taxon>
        <taxon>Bacillota</taxon>
        <taxon>Clostridia</taxon>
        <taxon>Eubacteriales</taxon>
        <taxon>Oscillospiraceae</taxon>
        <taxon>Acetivibrio</taxon>
    </lineage>
</organism>
<evidence type="ECO:0000256" key="3">
    <source>
        <dbReference type="ARBA" id="ARBA00022840"/>
    </source>
</evidence>
<dbReference type="FunFam" id="3.30.450.90:FF:000001">
    <property type="entry name" value="Type II secretion system ATPase GspE"/>
    <property type="match status" value="1"/>
</dbReference>
<gene>
    <name evidence="6" type="ORF">M972_111155</name>
</gene>
<evidence type="ECO:0000313" key="6">
    <source>
        <dbReference type="EMBL" id="PFH02384.1"/>
    </source>
</evidence>
<keyword evidence="4" id="KW-0175">Coiled coil</keyword>
<dbReference type="SUPFAM" id="SSF52540">
    <property type="entry name" value="P-loop containing nucleoside triphosphate hydrolases"/>
    <property type="match status" value="1"/>
</dbReference>
<keyword evidence="3" id="KW-0067">ATP-binding</keyword>
<dbReference type="Pfam" id="PF05157">
    <property type="entry name" value="MshEN"/>
    <property type="match status" value="2"/>
</dbReference>
<evidence type="ECO:0000313" key="7">
    <source>
        <dbReference type="Proteomes" id="UP000223596"/>
    </source>
</evidence>
<dbReference type="Pfam" id="PF00437">
    <property type="entry name" value="T2SSE"/>
    <property type="match status" value="1"/>
</dbReference>
<dbReference type="PANTHER" id="PTHR30258:SF1">
    <property type="entry name" value="PROTEIN TRANSPORT PROTEIN HOFB HOMOLOG"/>
    <property type="match status" value="1"/>
</dbReference>
<dbReference type="EMBL" id="PDBW01000001">
    <property type="protein sequence ID" value="PFH02384.1"/>
    <property type="molecule type" value="Genomic_DNA"/>
</dbReference>
<dbReference type="Gene3D" id="1.10.40.70">
    <property type="match status" value="1"/>
</dbReference>
<keyword evidence="2" id="KW-0547">Nucleotide-binding</keyword>
<evidence type="ECO:0000256" key="2">
    <source>
        <dbReference type="ARBA" id="ARBA00022741"/>
    </source>
</evidence>